<reference evidence="1 2" key="1">
    <citation type="submission" date="2019-02" db="EMBL/GenBank/DDBJ databases">
        <title>Deep-cultivation of Planctomycetes and their phenomic and genomic characterization uncovers novel biology.</title>
        <authorList>
            <person name="Wiegand S."/>
            <person name="Jogler M."/>
            <person name="Boedeker C."/>
            <person name="Pinto D."/>
            <person name="Vollmers J."/>
            <person name="Rivas-Marin E."/>
            <person name="Kohn T."/>
            <person name="Peeters S.H."/>
            <person name="Heuer A."/>
            <person name="Rast P."/>
            <person name="Oberbeckmann S."/>
            <person name="Bunk B."/>
            <person name="Jeske O."/>
            <person name="Meyerdierks A."/>
            <person name="Storesund J.E."/>
            <person name="Kallscheuer N."/>
            <person name="Luecker S."/>
            <person name="Lage O.M."/>
            <person name="Pohl T."/>
            <person name="Merkel B.J."/>
            <person name="Hornburger P."/>
            <person name="Mueller R.-W."/>
            <person name="Bruemmer F."/>
            <person name="Labrenz M."/>
            <person name="Spormann A.M."/>
            <person name="Op den Camp H."/>
            <person name="Overmann J."/>
            <person name="Amann R."/>
            <person name="Jetten M.S.M."/>
            <person name="Mascher T."/>
            <person name="Medema M.H."/>
            <person name="Devos D.P."/>
            <person name="Kaster A.-K."/>
            <person name="Ovreas L."/>
            <person name="Rohde M."/>
            <person name="Galperin M.Y."/>
            <person name="Jogler C."/>
        </authorList>
    </citation>
    <scope>NUCLEOTIDE SEQUENCE [LARGE SCALE GENOMIC DNA]</scope>
    <source>
        <strain evidence="1 2">K23_9</strain>
    </source>
</reference>
<keyword evidence="2" id="KW-1185">Reference proteome</keyword>
<dbReference type="Proteomes" id="UP000319817">
    <property type="component" value="Chromosome"/>
</dbReference>
<accession>A0A517NR68</accession>
<evidence type="ECO:0000313" key="1">
    <source>
        <dbReference type="EMBL" id="QDT09613.1"/>
    </source>
</evidence>
<evidence type="ECO:0000313" key="2">
    <source>
        <dbReference type="Proteomes" id="UP000319817"/>
    </source>
</evidence>
<dbReference type="OrthoDB" id="212249at2"/>
<name>A0A517NR68_9BACT</name>
<proteinExistence type="predicted"/>
<organism evidence="1 2">
    <name type="scientific">Stieleria marina</name>
    <dbReference type="NCBI Taxonomy" id="1930275"/>
    <lineage>
        <taxon>Bacteria</taxon>
        <taxon>Pseudomonadati</taxon>
        <taxon>Planctomycetota</taxon>
        <taxon>Planctomycetia</taxon>
        <taxon>Pirellulales</taxon>
        <taxon>Pirellulaceae</taxon>
        <taxon>Stieleria</taxon>
    </lineage>
</organism>
<sequence length="422" mass="46813">MSRLASAAFSPLIIATSISSLWIAGIGCPSTLNAELPPTDTIELRGGGQLAGKVLRQVETPEGGFVSVQVDDGISVAIEKARVTRVRTADELAKYSQLAEAAGDDPEKHYLLGKWCTANHLSQQRLFHYQRAITLNPEHNLARAALDYVRDERGNWIPYAVQQRNRGLIWAKGGWKFPEVVAKDRFQDEANVKASKWIKQVAQLRSQFLGRGKKQQEAWQEIQGIRDPLAAGAIAGEFEKSRGKNIQPRALRLEWVKLLGRFRNSVSVRSLVLAGIDEPDAVVREAALAELKKYGWDSAIATYVPMLAPKNSSDNVRRALRGLTYFPQSHLAMTYVNALITTHMQVVPQGPGISTGFSDTGSSGFTTGSDNKPKPVRRKNTDALTLLKMIEPDVDYGFNQQAWREYFAAKLTAYRGNLRRDP</sequence>
<protein>
    <submittedName>
        <fullName evidence="1">Uncharacterized protein</fullName>
    </submittedName>
</protein>
<dbReference type="AlphaFoldDB" id="A0A517NR68"/>
<gene>
    <name evidence="1" type="ORF">K239x_15590</name>
</gene>
<dbReference type="RefSeq" id="WP_145417159.1">
    <property type="nucleotide sequence ID" value="NZ_CP036526.1"/>
</dbReference>
<dbReference type="PROSITE" id="PS51257">
    <property type="entry name" value="PROKAR_LIPOPROTEIN"/>
    <property type="match status" value="1"/>
</dbReference>
<dbReference type="EMBL" id="CP036526">
    <property type="protein sequence ID" value="QDT09613.1"/>
    <property type="molecule type" value="Genomic_DNA"/>
</dbReference>